<dbReference type="AlphaFoldDB" id="A0A8H4AYY3"/>
<sequence length="96" mass="10760">MLIVGEENNKKLVPLKKVVVNACVVDMIAEVNITQIYENLEKDKIEAIYEFIVSDTAAVCGFEATIDDKRKVIGIVKEVEQAKNEYKEAINVFVAL</sequence>
<proteinExistence type="predicted"/>
<reference evidence="2 3" key="1">
    <citation type="journal article" date="2019" name="Environ. Microbiol.">
        <title>At the nexus of three kingdoms: the genome of the mycorrhizal fungus Gigaspora margarita provides insights into plant, endobacterial and fungal interactions.</title>
        <authorList>
            <person name="Venice F."/>
            <person name="Ghignone S."/>
            <person name="Salvioli di Fossalunga A."/>
            <person name="Amselem J."/>
            <person name="Novero M."/>
            <person name="Xianan X."/>
            <person name="Sedzielewska Toro K."/>
            <person name="Morin E."/>
            <person name="Lipzen A."/>
            <person name="Grigoriev I.V."/>
            <person name="Henrissat B."/>
            <person name="Martin F.M."/>
            <person name="Bonfante P."/>
        </authorList>
    </citation>
    <scope>NUCLEOTIDE SEQUENCE [LARGE SCALE GENOMIC DNA]</scope>
    <source>
        <strain evidence="2 3">BEG34</strain>
    </source>
</reference>
<dbReference type="PROSITE" id="PS51468">
    <property type="entry name" value="VIT"/>
    <property type="match status" value="1"/>
</dbReference>
<protein>
    <submittedName>
        <fullName evidence="2">von willebrand domain-containing protein</fullName>
    </submittedName>
</protein>
<name>A0A8H4AYY3_GIGMA</name>
<dbReference type="PANTHER" id="PTHR45737:SF6">
    <property type="entry name" value="VON WILLEBRAND FACTOR A DOMAIN-CONTAINING PROTEIN 5A"/>
    <property type="match status" value="1"/>
</dbReference>
<organism evidence="2 3">
    <name type="scientific">Gigaspora margarita</name>
    <dbReference type="NCBI Taxonomy" id="4874"/>
    <lineage>
        <taxon>Eukaryota</taxon>
        <taxon>Fungi</taxon>
        <taxon>Fungi incertae sedis</taxon>
        <taxon>Mucoromycota</taxon>
        <taxon>Glomeromycotina</taxon>
        <taxon>Glomeromycetes</taxon>
        <taxon>Diversisporales</taxon>
        <taxon>Gigasporaceae</taxon>
        <taxon>Gigaspora</taxon>
    </lineage>
</organism>
<dbReference type="InterPro" id="IPR013694">
    <property type="entry name" value="VIT"/>
</dbReference>
<evidence type="ECO:0000259" key="1">
    <source>
        <dbReference type="PROSITE" id="PS51468"/>
    </source>
</evidence>
<feature type="domain" description="VIT" evidence="1">
    <location>
        <begin position="1"/>
        <end position="96"/>
    </location>
</feature>
<evidence type="ECO:0000313" key="2">
    <source>
        <dbReference type="EMBL" id="KAF0546084.1"/>
    </source>
</evidence>
<dbReference type="EMBL" id="WTPW01000114">
    <property type="protein sequence ID" value="KAF0546084.1"/>
    <property type="molecule type" value="Genomic_DNA"/>
</dbReference>
<dbReference type="Pfam" id="PF08487">
    <property type="entry name" value="VIT"/>
    <property type="match status" value="1"/>
</dbReference>
<comment type="caution">
    <text evidence="2">The sequence shown here is derived from an EMBL/GenBank/DDBJ whole genome shotgun (WGS) entry which is preliminary data.</text>
</comment>
<accession>A0A8H4AYY3</accession>
<dbReference type="PANTHER" id="PTHR45737">
    <property type="entry name" value="VON WILLEBRAND FACTOR A DOMAIN-CONTAINING PROTEIN 5A"/>
    <property type="match status" value="1"/>
</dbReference>
<dbReference type="Proteomes" id="UP000439903">
    <property type="component" value="Unassembled WGS sequence"/>
</dbReference>
<evidence type="ECO:0000313" key="3">
    <source>
        <dbReference type="Proteomes" id="UP000439903"/>
    </source>
</evidence>
<keyword evidence="3" id="KW-1185">Reference proteome</keyword>
<gene>
    <name evidence="2" type="ORF">F8M41_001624</name>
</gene>
<dbReference type="OrthoDB" id="1729737at2759"/>